<dbReference type="AlphaFoldDB" id="A0A9K3GN46"/>
<dbReference type="Gene3D" id="3.30.230.70">
    <property type="entry name" value="GHMP Kinase, N-terminal domain"/>
    <property type="match status" value="1"/>
</dbReference>
<dbReference type="SUPFAM" id="SSF55666">
    <property type="entry name" value="Ribonuclease PH domain 2-like"/>
    <property type="match status" value="1"/>
</dbReference>
<comment type="caution">
    <text evidence="1">The sequence shown here is derived from an EMBL/GenBank/DDBJ whole genome shotgun (WGS) entry which is preliminary data.</text>
</comment>
<sequence>VCSTSALSKLPLSLVVRHCGESAILDPTPIEAAACGASVSVIALPVPKTEGEADDTQATLLRCVSAGAPVSPQELQRAIRLGTRTIQKLSQL</sequence>
<reference evidence="1 2" key="1">
    <citation type="journal article" date="2018" name="PLoS ONE">
        <title>The draft genome of Kipferlia bialata reveals reductive genome evolution in fornicate parasites.</title>
        <authorList>
            <person name="Tanifuji G."/>
            <person name="Takabayashi S."/>
            <person name="Kume K."/>
            <person name="Takagi M."/>
            <person name="Nakayama T."/>
            <person name="Kamikawa R."/>
            <person name="Inagaki Y."/>
            <person name="Hashimoto T."/>
        </authorList>
    </citation>
    <scope>NUCLEOTIDE SEQUENCE [LARGE SCALE GENOMIC DNA]</scope>
    <source>
        <strain evidence="1">NY0173</strain>
    </source>
</reference>
<keyword evidence="2" id="KW-1185">Reference proteome</keyword>
<gene>
    <name evidence="1" type="ORF">KIPB_011168</name>
</gene>
<dbReference type="InterPro" id="IPR027408">
    <property type="entry name" value="PNPase/RNase_PH_dom_sf"/>
</dbReference>
<protein>
    <submittedName>
        <fullName evidence="1">Uncharacterized protein</fullName>
    </submittedName>
</protein>
<dbReference type="InterPro" id="IPR036345">
    <property type="entry name" value="ExoRNase_PH_dom2_sf"/>
</dbReference>
<evidence type="ECO:0000313" key="2">
    <source>
        <dbReference type="Proteomes" id="UP000265618"/>
    </source>
</evidence>
<organism evidence="1 2">
    <name type="scientific">Kipferlia bialata</name>
    <dbReference type="NCBI Taxonomy" id="797122"/>
    <lineage>
        <taxon>Eukaryota</taxon>
        <taxon>Metamonada</taxon>
        <taxon>Carpediemonas-like organisms</taxon>
        <taxon>Kipferlia</taxon>
    </lineage>
</organism>
<feature type="non-terminal residue" evidence="1">
    <location>
        <position position="1"/>
    </location>
</feature>
<evidence type="ECO:0000313" key="1">
    <source>
        <dbReference type="EMBL" id="GIQ88828.1"/>
    </source>
</evidence>
<proteinExistence type="predicted"/>
<dbReference type="Proteomes" id="UP000265618">
    <property type="component" value="Unassembled WGS sequence"/>
</dbReference>
<dbReference type="EMBL" id="BDIP01004433">
    <property type="protein sequence ID" value="GIQ88828.1"/>
    <property type="molecule type" value="Genomic_DNA"/>
</dbReference>
<accession>A0A9K3GN46</accession>
<name>A0A9K3GN46_9EUKA</name>